<evidence type="ECO:0000313" key="2">
    <source>
        <dbReference type="EnsemblPlants" id="PNT65387"/>
    </source>
</evidence>
<evidence type="ECO:0000313" key="1">
    <source>
        <dbReference type="EMBL" id="PNT65387.1"/>
    </source>
</evidence>
<accession>A0A2K2CTP1</accession>
<proteinExistence type="predicted"/>
<dbReference type="Gramene" id="PNT65387">
    <property type="protein sequence ID" value="PNT65387"/>
    <property type="gene ID" value="BRADI_4g41613v3"/>
</dbReference>
<reference evidence="1" key="2">
    <citation type="submission" date="2017-06" db="EMBL/GenBank/DDBJ databases">
        <title>WGS assembly of Brachypodium distachyon.</title>
        <authorList>
            <consortium name="The International Brachypodium Initiative"/>
            <person name="Lucas S."/>
            <person name="Harmon-Smith M."/>
            <person name="Lail K."/>
            <person name="Tice H."/>
            <person name="Grimwood J."/>
            <person name="Bruce D."/>
            <person name="Barry K."/>
            <person name="Shu S."/>
            <person name="Lindquist E."/>
            <person name="Wang M."/>
            <person name="Pitluck S."/>
            <person name="Vogel J.P."/>
            <person name="Garvin D.F."/>
            <person name="Mockler T.C."/>
            <person name="Schmutz J."/>
            <person name="Rokhsar D."/>
            <person name="Bevan M.W."/>
        </authorList>
    </citation>
    <scope>NUCLEOTIDE SEQUENCE</scope>
    <source>
        <strain evidence="1">Bd21</strain>
    </source>
</reference>
<reference evidence="2" key="3">
    <citation type="submission" date="2018-08" db="UniProtKB">
        <authorList>
            <consortium name="EnsemblPlants"/>
        </authorList>
    </citation>
    <scope>IDENTIFICATION</scope>
    <source>
        <strain evidence="2">cv. Bd21</strain>
    </source>
</reference>
<reference evidence="1 2" key="1">
    <citation type="journal article" date="2010" name="Nature">
        <title>Genome sequencing and analysis of the model grass Brachypodium distachyon.</title>
        <authorList>
            <consortium name="International Brachypodium Initiative"/>
        </authorList>
    </citation>
    <scope>NUCLEOTIDE SEQUENCE [LARGE SCALE GENOMIC DNA]</scope>
    <source>
        <strain evidence="1 2">Bd21</strain>
    </source>
</reference>
<dbReference type="InParanoid" id="A0A2K2CTP1"/>
<name>A0A2K2CTP1_BRADI</name>
<protein>
    <submittedName>
        <fullName evidence="1 2">Uncharacterized protein</fullName>
    </submittedName>
</protein>
<dbReference type="EnsemblPlants" id="PNT65387">
    <property type="protein sequence ID" value="PNT65387"/>
    <property type="gene ID" value="BRADI_4g41613v3"/>
</dbReference>
<organism evidence="1">
    <name type="scientific">Brachypodium distachyon</name>
    <name type="common">Purple false brome</name>
    <name type="synonym">Trachynia distachya</name>
    <dbReference type="NCBI Taxonomy" id="15368"/>
    <lineage>
        <taxon>Eukaryota</taxon>
        <taxon>Viridiplantae</taxon>
        <taxon>Streptophyta</taxon>
        <taxon>Embryophyta</taxon>
        <taxon>Tracheophyta</taxon>
        <taxon>Spermatophyta</taxon>
        <taxon>Magnoliopsida</taxon>
        <taxon>Liliopsida</taxon>
        <taxon>Poales</taxon>
        <taxon>Poaceae</taxon>
        <taxon>BOP clade</taxon>
        <taxon>Pooideae</taxon>
        <taxon>Stipodae</taxon>
        <taxon>Brachypodieae</taxon>
        <taxon>Brachypodium</taxon>
    </lineage>
</organism>
<dbReference type="Proteomes" id="UP000008810">
    <property type="component" value="Chromosome 4"/>
</dbReference>
<evidence type="ECO:0000313" key="3">
    <source>
        <dbReference type="Proteomes" id="UP000008810"/>
    </source>
</evidence>
<dbReference type="EMBL" id="CM000883">
    <property type="protein sequence ID" value="PNT65387.1"/>
    <property type="molecule type" value="Genomic_DNA"/>
</dbReference>
<keyword evidence="3" id="KW-1185">Reference proteome</keyword>
<sequence length="59" mass="6779">MIHFNCPHVQYAKKIVYTYYGSEGVIFYEHGFGISIRRYHKNNTHGTADVDNGGMLMPV</sequence>
<dbReference type="AlphaFoldDB" id="A0A2K2CTP1"/>
<gene>
    <name evidence="1" type="ORF">BRADI_4g41613v3</name>
</gene>